<sequence>MGFEIALWLTKFVHVTAIALWASGLISIPFLLRQRSSVTGDEEHRLHRLVRFLFVGFVSPAAFVAVGSGTVLIFLRETFVEWFSAKLVAVGALVIIHVITGLLVLKLFSTDGELRFGWPRTALLTLCSLTAVAAVLWLVLAKPDWTAETQAALFTPGGLRDALLPLIASVTR</sequence>
<feature type="transmembrane region" description="Helical" evidence="1">
    <location>
        <begin position="87"/>
        <end position="109"/>
    </location>
</feature>
<name>A0ABW2UMJ1_9RHOB</name>
<keyword evidence="1" id="KW-0472">Membrane</keyword>
<organism evidence="2 3">
    <name type="scientific">Plastorhodobacter daqingensis</name>
    <dbReference type="NCBI Taxonomy" id="1387281"/>
    <lineage>
        <taxon>Bacteria</taxon>
        <taxon>Pseudomonadati</taxon>
        <taxon>Pseudomonadota</taxon>
        <taxon>Alphaproteobacteria</taxon>
        <taxon>Rhodobacterales</taxon>
        <taxon>Paracoccaceae</taxon>
        <taxon>Plastorhodobacter</taxon>
    </lineage>
</organism>
<dbReference type="RefSeq" id="WP_377404945.1">
    <property type="nucleotide sequence ID" value="NZ_JBHTFQ010000007.1"/>
</dbReference>
<feature type="transmembrane region" description="Helical" evidence="1">
    <location>
        <begin position="52"/>
        <end position="75"/>
    </location>
</feature>
<dbReference type="Proteomes" id="UP001596516">
    <property type="component" value="Unassembled WGS sequence"/>
</dbReference>
<keyword evidence="1" id="KW-1133">Transmembrane helix</keyword>
<proteinExistence type="predicted"/>
<feature type="transmembrane region" description="Helical" evidence="1">
    <location>
        <begin position="121"/>
        <end position="140"/>
    </location>
</feature>
<evidence type="ECO:0000313" key="2">
    <source>
        <dbReference type="EMBL" id="MFC7705290.1"/>
    </source>
</evidence>
<dbReference type="EMBL" id="JBHTFQ010000007">
    <property type="protein sequence ID" value="MFC7705290.1"/>
    <property type="molecule type" value="Genomic_DNA"/>
</dbReference>
<accession>A0ABW2UMJ1</accession>
<protein>
    <submittedName>
        <fullName evidence="2">CopD family protein</fullName>
    </submittedName>
</protein>
<evidence type="ECO:0000313" key="3">
    <source>
        <dbReference type="Proteomes" id="UP001596516"/>
    </source>
</evidence>
<evidence type="ECO:0000256" key="1">
    <source>
        <dbReference type="SAM" id="Phobius"/>
    </source>
</evidence>
<comment type="caution">
    <text evidence="2">The sequence shown here is derived from an EMBL/GenBank/DDBJ whole genome shotgun (WGS) entry which is preliminary data.</text>
</comment>
<keyword evidence="3" id="KW-1185">Reference proteome</keyword>
<keyword evidence="1" id="KW-0812">Transmembrane</keyword>
<feature type="transmembrane region" description="Helical" evidence="1">
    <location>
        <begin position="12"/>
        <end position="32"/>
    </location>
</feature>
<gene>
    <name evidence="2" type="ORF">ACFQXB_13905</name>
</gene>
<reference evidence="3" key="1">
    <citation type="journal article" date="2019" name="Int. J. Syst. Evol. Microbiol.">
        <title>The Global Catalogue of Microorganisms (GCM) 10K type strain sequencing project: providing services to taxonomists for standard genome sequencing and annotation.</title>
        <authorList>
            <consortium name="The Broad Institute Genomics Platform"/>
            <consortium name="The Broad Institute Genome Sequencing Center for Infectious Disease"/>
            <person name="Wu L."/>
            <person name="Ma J."/>
        </authorList>
    </citation>
    <scope>NUCLEOTIDE SEQUENCE [LARGE SCALE GENOMIC DNA]</scope>
    <source>
        <strain evidence="3">CGMCC 1.12750</strain>
    </source>
</reference>